<reference evidence="7" key="1">
    <citation type="journal article" date="2020" name="Stud. Mycol.">
        <title>101 Dothideomycetes genomes: a test case for predicting lifestyles and emergence of pathogens.</title>
        <authorList>
            <person name="Haridas S."/>
            <person name="Albert R."/>
            <person name="Binder M."/>
            <person name="Bloem J."/>
            <person name="Labutti K."/>
            <person name="Salamov A."/>
            <person name="Andreopoulos B."/>
            <person name="Baker S."/>
            <person name="Barry K."/>
            <person name="Bills G."/>
            <person name="Bluhm B."/>
            <person name="Cannon C."/>
            <person name="Castanera R."/>
            <person name="Culley D."/>
            <person name="Daum C."/>
            <person name="Ezra D."/>
            <person name="Gonzalez J."/>
            <person name="Henrissat B."/>
            <person name="Kuo A."/>
            <person name="Liang C."/>
            <person name="Lipzen A."/>
            <person name="Lutzoni F."/>
            <person name="Magnuson J."/>
            <person name="Mondo S."/>
            <person name="Nolan M."/>
            <person name="Ohm R."/>
            <person name="Pangilinan J."/>
            <person name="Park H.-J."/>
            <person name="Ramirez L."/>
            <person name="Alfaro M."/>
            <person name="Sun H."/>
            <person name="Tritt A."/>
            <person name="Yoshinaga Y."/>
            <person name="Zwiers L.-H."/>
            <person name="Turgeon B."/>
            <person name="Goodwin S."/>
            <person name="Spatafora J."/>
            <person name="Crous P."/>
            <person name="Grigoriev I."/>
        </authorList>
    </citation>
    <scope>NUCLEOTIDE SEQUENCE</scope>
    <source>
        <strain evidence="7">CBS 269.34</strain>
    </source>
</reference>
<dbReference type="Pfam" id="PF08240">
    <property type="entry name" value="ADH_N"/>
    <property type="match status" value="1"/>
</dbReference>
<gene>
    <name evidence="7" type="ORF">BU16DRAFT_566871</name>
</gene>
<dbReference type="InterPro" id="IPR047109">
    <property type="entry name" value="CAD-like"/>
</dbReference>
<dbReference type="Gene3D" id="3.90.180.10">
    <property type="entry name" value="Medium-chain alcohol dehydrogenases, catalytic domain"/>
    <property type="match status" value="1"/>
</dbReference>
<dbReference type="CDD" id="cd05283">
    <property type="entry name" value="CAD1"/>
    <property type="match status" value="1"/>
</dbReference>
<evidence type="ECO:0000256" key="5">
    <source>
        <dbReference type="RuleBase" id="RU361277"/>
    </source>
</evidence>
<evidence type="ECO:0000256" key="3">
    <source>
        <dbReference type="ARBA" id="ARBA00022833"/>
    </source>
</evidence>
<evidence type="ECO:0000313" key="7">
    <source>
        <dbReference type="EMBL" id="KAF2489770.1"/>
    </source>
</evidence>
<dbReference type="InterPro" id="IPR002328">
    <property type="entry name" value="ADH_Zn_CS"/>
</dbReference>
<organism evidence="7 8">
    <name type="scientific">Lophium mytilinum</name>
    <dbReference type="NCBI Taxonomy" id="390894"/>
    <lineage>
        <taxon>Eukaryota</taxon>
        <taxon>Fungi</taxon>
        <taxon>Dikarya</taxon>
        <taxon>Ascomycota</taxon>
        <taxon>Pezizomycotina</taxon>
        <taxon>Dothideomycetes</taxon>
        <taxon>Pleosporomycetidae</taxon>
        <taxon>Mytilinidiales</taxon>
        <taxon>Mytilinidiaceae</taxon>
        <taxon>Lophium</taxon>
    </lineage>
</organism>
<dbReference type="FunFam" id="3.40.50.720:FF:000022">
    <property type="entry name" value="Cinnamyl alcohol dehydrogenase"/>
    <property type="match status" value="1"/>
</dbReference>
<evidence type="ECO:0000259" key="6">
    <source>
        <dbReference type="SMART" id="SM00829"/>
    </source>
</evidence>
<dbReference type="InterPro" id="IPR036291">
    <property type="entry name" value="NAD(P)-bd_dom_sf"/>
</dbReference>
<dbReference type="PROSITE" id="PS00059">
    <property type="entry name" value="ADH_ZINC"/>
    <property type="match status" value="1"/>
</dbReference>
<evidence type="ECO:0000256" key="4">
    <source>
        <dbReference type="ARBA" id="ARBA00023002"/>
    </source>
</evidence>
<dbReference type="Proteomes" id="UP000799750">
    <property type="component" value="Unassembled WGS sequence"/>
</dbReference>
<dbReference type="EMBL" id="MU004198">
    <property type="protein sequence ID" value="KAF2489770.1"/>
    <property type="molecule type" value="Genomic_DNA"/>
</dbReference>
<dbReference type="InterPro" id="IPR020843">
    <property type="entry name" value="ER"/>
</dbReference>
<evidence type="ECO:0000256" key="1">
    <source>
        <dbReference type="ARBA" id="ARBA00001947"/>
    </source>
</evidence>
<evidence type="ECO:0000256" key="2">
    <source>
        <dbReference type="ARBA" id="ARBA00022723"/>
    </source>
</evidence>
<dbReference type="SUPFAM" id="SSF50129">
    <property type="entry name" value="GroES-like"/>
    <property type="match status" value="1"/>
</dbReference>
<dbReference type="InterPro" id="IPR029752">
    <property type="entry name" value="D-isomer_DH_CS1"/>
</dbReference>
<dbReference type="InterPro" id="IPR013154">
    <property type="entry name" value="ADH-like_N"/>
</dbReference>
<comment type="similarity">
    <text evidence="5">Belongs to the zinc-containing alcohol dehydrogenase family.</text>
</comment>
<dbReference type="AlphaFoldDB" id="A0A6A6QCN7"/>
<keyword evidence="4" id="KW-0560">Oxidoreductase</keyword>
<sequence>MATPQDTTTYHGVSGDVKPTTTALPALGPKEILIKITHTGLCGTDLAYIPYGIALGHEGVGTVLAIGSDVTQFAVGDRAGGGYHRNSCGHCSYCLSGQDIWCYERTVYGEKDYGNGTIAGHYIGVETYLHKIPEGLASEHAAPLQCAGATVYNALLGVAKPGERVGVVGIGGLGHLAVQMAKKMGAEVVVFSTSQDKEQEAKGFGANEFYLLNEVEKVTKPINTLVVAGNKYPDWDKFLVKSVLARAGTIIPLAAPQGRLDLPAFQLFFDGYNVKSSLVASRRAHDDMLAFCASHDVKPVIEKFELTESGIQEAIGKLTSNKMRYRGVLVAPQ</sequence>
<keyword evidence="2 5" id="KW-0479">Metal-binding</keyword>
<dbReference type="Pfam" id="PF00107">
    <property type="entry name" value="ADH_zinc_N"/>
    <property type="match status" value="1"/>
</dbReference>
<dbReference type="SMART" id="SM00829">
    <property type="entry name" value="PKS_ER"/>
    <property type="match status" value="1"/>
</dbReference>
<feature type="domain" description="Enoyl reductase (ER)" evidence="6">
    <location>
        <begin position="12"/>
        <end position="329"/>
    </location>
</feature>
<evidence type="ECO:0000313" key="8">
    <source>
        <dbReference type="Proteomes" id="UP000799750"/>
    </source>
</evidence>
<dbReference type="PANTHER" id="PTHR42683">
    <property type="entry name" value="ALDEHYDE REDUCTASE"/>
    <property type="match status" value="1"/>
</dbReference>
<keyword evidence="8" id="KW-1185">Reference proteome</keyword>
<keyword evidence="3 5" id="KW-0862">Zinc</keyword>
<dbReference type="Gene3D" id="3.40.50.720">
    <property type="entry name" value="NAD(P)-binding Rossmann-like Domain"/>
    <property type="match status" value="1"/>
</dbReference>
<proteinExistence type="inferred from homology"/>
<comment type="cofactor">
    <cofactor evidence="1 5">
        <name>Zn(2+)</name>
        <dbReference type="ChEBI" id="CHEBI:29105"/>
    </cofactor>
</comment>
<dbReference type="GO" id="GO:0008270">
    <property type="term" value="F:zinc ion binding"/>
    <property type="evidence" value="ECO:0007669"/>
    <property type="project" value="InterPro"/>
</dbReference>
<dbReference type="InterPro" id="IPR011032">
    <property type="entry name" value="GroES-like_sf"/>
</dbReference>
<accession>A0A6A6QCN7</accession>
<dbReference type="OrthoDB" id="1879366at2759"/>
<dbReference type="GO" id="GO:0016616">
    <property type="term" value="F:oxidoreductase activity, acting on the CH-OH group of donors, NAD or NADP as acceptor"/>
    <property type="evidence" value="ECO:0007669"/>
    <property type="project" value="InterPro"/>
</dbReference>
<dbReference type="SUPFAM" id="SSF51735">
    <property type="entry name" value="NAD(P)-binding Rossmann-fold domains"/>
    <property type="match status" value="1"/>
</dbReference>
<protein>
    <submittedName>
        <fullName evidence="7">GroES-like protein</fullName>
    </submittedName>
</protein>
<dbReference type="InterPro" id="IPR013149">
    <property type="entry name" value="ADH-like_C"/>
</dbReference>
<name>A0A6A6QCN7_9PEZI</name>
<dbReference type="PROSITE" id="PS00065">
    <property type="entry name" value="D_2_HYDROXYACID_DH_1"/>
    <property type="match status" value="1"/>
</dbReference>